<dbReference type="InterPro" id="IPR050447">
    <property type="entry name" value="Erg6_SMT_methyltransf"/>
</dbReference>
<name>A0A1D2QR57_9GAMM</name>
<feature type="domain" description="Methyltransferase type 11" evidence="3">
    <location>
        <begin position="74"/>
        <end position="171"/>
    </location>
</feature>
<feature type="compositionally biased region" description="Polar residues" evidence="2">
    <location>
        <begin position="290"/>
        <end position="304"/>
    </location>
</feature>
<accession>A0A1D2QR57</accession>
<evidence type="ECO:0000313" key="5">
    <source>
        <dbReference type="Proteomes" id="UP000242502"/>
    </source>
</evidence>
<dbReference type="Pfam" id="PF08241">
    <property type="entry name" value="Methyltransf_11"/>
    <property type="match status" value="1"/>
</dbReference>
<dbReference type="PANTHER" id="PTHR44068:SF11">
    <property type="entry name" value="GERANYL DIPHOSPHATE 2-C-METHYLTRANSFERASE"/>
    <property type="match status" value="1"/>
</dbReference>
<evidence type="ECO:0000256" key="1">
    <source>
        <dbReference type="ARBA" id="ARBA00022679"/>
    </source>
</evidence>
<dbReference type="AlphaFoldDB" id="A0A1D2QR57"/>
<dbReference type="CDD" id="cd02440">
    <property type="entry name" value="AdoMet_MTases"/>
    <property type="match status" value="1"/>
</dbReference>
<feature type="region of interest" description="Disordered" evidence="2">
    <location>
        <begin position="285"/>
        <end position="304"/>
    </location>
</feature>
<sequence>MNTATVHDTATEQARKHYNSQDAHNLYQFVIGTDTLNLGLYDDQPTRTIAEAMKKTTEWMAEKAVGLNEHSRILDIGAGYGPAARYLAKTYGSHVTCLNISEEQNERNKMLNHQQGLSNLINVVYGNFKEMPIEDTTFDLAWTQDALFHTDELDKVLSETYRVLKPGGQFLLMDILQADNCPDGALKTALSRIRIDHDRIGSFEYYKTIANDLGFELLSVVDLSPHLLTHYTRWRDAVIEHETELGKICSMEFLELTKVGLNHWVEAAENGLFTWGLFHFQRPPSKHHQSITSSNTTTHAHGKI</sequence>
<proteinExistence type="predicted"/>
<dbReference type="SUPFAM" id="SSF53335">
    <property type="entry name" value="S-adenosyl-L-methionine-dependent methyltransferases"/>
    <property type="match status" value="1"/>
</dbReference>
<protein>
    <recommendedName>
        <fullName evidence="3">Methyltransferase type 11 domain-containing protein</fullName>
    </recommendedName>
</protein>
<dbReference type="EMBL" id="MDLC01000014">
    <property type="protein sequence ID" value="ODS24079.1"/>
    <property type="molecule type" value="Genomic_DNA"/>
</dbReference>
<evidence type="ECO:0000313" key="4">
    <source>
        <dbReference type="EMBL" id="ODS24079.1"/>
    </source>
</evidence>
<gene>
    <name evidence="4" type="ORF">AB835_05505</name>
</gene>
<dbReference type="STRING" id="62101.AB835_05505"/>
<dbReference type="Gene3D" id="3.40.50.150">
    <property type="entry name" value="Vaccinia Virus protein VP39"/>
    <property type="match status" value="1"/>
</dbReference>
<evidence type="ECO:0000256" key="2">
    <source>
        <dbReference type="SAM" id="MobiDB-lite"/>
    </source>
</evidence>
<dbReference type="GO" id="GO:0008757">
    <property type="term" value="F:S-adenosylmethionine-dependent methyltransferase activity"/>
    <property type="evidence" value="ECO:0007669"/>
    <property type="project" value="InterPro"/>
</dbReference>
<keyword evidence="1" id="KW-0808">Transferase</keyword>
<evidence type="ECO:0000259" key="3">
    <source>
        <dbReference type="Pfam" id="PF08241"/>
    </source>
</evidence>
<comment type="caution">
    <text evidence="4">The sequence shown here is derived from an EMBL/GenBank/DDBJ whole genome shotgun (WGS) entry which is preliminary data.</text>
</comment>
<dbReference type="PANTHER" id="PTHR44068">
    <property type="entry name" value="ZGC:194242"/>
    <property type="match status" value="1"/>
</dbReference>
<reference evidence="4 5" key="1">
    <citation type="journal article" date="2016" name="Appl. Environ. Microbiol.">
        <title>Lack of Overt Genome Reduction in the Bryostatin-Producing Bryozoan Symbiont "Candidatus Endobugula sertula".</title>
        <authorList>
            <person name="Miller I.J."/>
            <person name="Vanee N."/>
            <person name="Fong S.S."/>
            <person name="Lim-Fong G.E."/>
            <person name="Kwan J.C."/>
        </authorList>
    </citation>
    <scope>NUCLEOTIDE SEQUENCE [LARGE SCALE GENOMIC DNA]</scope>
    <source>
        <strain evidence="4">AB1-4</strain>
    </source>
</reference>
<dbReference type="InterPro" id="IPR013216">
    <property type="entry name" value="Methyltransf_11"/>
</dbReference>
<dbReference type="Proteomes" id="UP000242502">
    <property type="component" value="Unassembled WGS sequence"/>
</dbReference>
<dbReference type="InterPro" id="IPR029063">
    <property type="entry name" value="SAM-dependent_MTases_sf"/>
</dbReference>
<organism evidence="4 5">
    <name type="scientific">Candidatus Endobugula sertula</name>
    <name type="common">Bugula neritina bacterial symbiont</name>
    <dbReference type="NCBI Taxonomy" id="62101"/>
    <lineage>
        <taxon>Bacteria</taxon>
        <taxon>Pseudomonadati</taxon>
        <taxon>Pseudomonadota</taxon>
        <taxon>Gammaproteobacteria</taxon>
        <taxon>Cellvibrionales</taxon>
        <taxon>Cellvibrionaceae</taxon>
        <taxon>Candidatus Endobugula</taxon>
    </lineage>
</organism>